<dbReference type="Pfam" id="PF11746">
    <property type="entry name" value="DUF3303"/>
    <property type="match status" value="1"/>
</dbReference>
<comment type="caution">
    <text evidence="1">The sequence shown here is derived from an EMBL/GenBank/DDBJ whole genome shotgun (WGS) entry which is preliminary data.</text>
</comment>
<reference evidence="1 2" key="1">
    <citation type="submission" date="2020-04" db="EMBL/GenBank/DDBJ databases">
        <authorList>
            <person name="Klaysubun C."/>
            <person name="Duangmal K."/>
            <person name="Lipun K."/>
        </authorList>
    </citation>
    <scope>NUCLEOTIDE SEQUENCE [LARGE SCALE GENOMIC DNA]</scope>
    <source>
        <strain evidence="1 2">DSM 45300</strain>
    </source>
</reference>
<dbReference type="AlphaFoldDB" id="A0A848DCP6"/>
<sequence>MLWYCRFKWHSHTTAEALRRRILEQDAAGTNHPERIRGWYDLAGGGAGFMLIETDEPRELTDMLQPYMDLLTWDVHAVAEQPSYEAIVESFRQKAAEGAD</sequence>
<dbReference type="EMBL" id="JAAXKZ010000004">
    <property type="protein sequence ID" value="NMH90379.1"/>
    <property type="molecule type" value="Genomic_DNA"/>
</dbReference>
<accession>A0A848DCP6</accession>
<proteinExistence type="predicted"/>
<protein>
    <submittedName>
        <fullName evidence="1">DUF3303 domain-containing protein</fullName>
    </submittedName>
</protein>
<keyword evidence="2" id="KW-1185">Reference proteome</keyword>
<evidence type="ECO:0000313" key="2">
    <source>
        <dbReference type="Proteomes" id="UP000586918"/>
    </source>
</evidence>
<dbReference type="Proteomes" id="UP000586918">
    <property type="component" value="Unassembled WGS sequence"/>
</dbReference>
<dbReference type="RefSeq" id="WP_169409882.1">
    <property type="nucleotide sequence ID" value="NZ_JAAXKZ010000004.1"/>
</dbReference>
<dbReference type="InterPro" id="IPR021734">
    <property type="entry name" value="DUF3303"/>
</dbReference>
<name>A0A848DCP6_9PSEU</name>
<evidence type="ECO:0000313" key="1">
    <source>
        <dbReference type="EMBL" id="NMH90379.1"/>
    </source>
</evidence>
<gene>
    <name evidence="1" type="ORF">HF519_01970</name>
</gene>
<organism evidence="1 2">
    <name type="scientific">Pseudonocardia bannensis</name>
    <dbReference type="NCBI Taxonomy" id="630973"/>
    <lineage>
        <taxon>Bacteria</taxon>
        <taxon>Bacillati</taxon>
        <taxon>Actinomycetota</taxon>
        <taxon>Actinomycetes</taxon>
        <taxon>Pseudonocardiales</taxon>
        <taxon>Pseudonocardiaceae</taxon>
        <taxon>Pseudonocardia</taxon>
    </lineage>
</organism>